<feature type="compositionally biased region" description="Low complexity" evidence="5">
    <location>
        <begin position="202"/>
        <end position="217"/>
    </location>
</feature>
<evidence type="ECO:0000256" key="5">
    <source>
        <dbReference type="SAM" id="MobiDB-lite"/>
    </source>
</evidence>
<feature type="region of interest" description="Disordered" evidence="5">
    <location>
        <begin position="585"/>
        <end position="617"/>
    </location>
</feature>
<dbReference type="PROSITE" id="PS51044">
    <property type="entry name" value="ZF_SP_RING"/>
    <property type="match status" value="1"/>
</dbReference>
<dbReference type="GO" id="GO:0016925">
    <property type="term" value="P:protein sumoylation"/>
    <property type="evidence" value="ECO:0007669"/>
    <property type="project" value="TreeGrafter"/>
</dbReference>
<organism evidence="7 8">
    <name type="scientific">Recurvomyces mirabilis</name>
    <dbReference type="NCBI Taxonomy" id="574656"/>
    <lineage>
        <taxon>Eukaryota</taxon>
        <taxon>Fungi</taxon>
        <taxon>Dikarya</taxon>
        <taxon>Ascomycota</taxon>
        <taxon>Pezizomycotina</taxon>
        <taxon>Dothideomycetes</taxon>
        <taxon>Dothideomycetidae</taxon>
        <taxon>Mycosphaerellales</taxon>
        <taxon>Teratosphaeriaceae</taxon>
        <taxon>Recurvomyces</taxon>
    </lineage>
</organism>
<evidence type="ECO:0000313" key="8">
    <source>
        <dbReference type="Proteomes" id="UP001274830"/>
    </source>
</evidence>
<feature type="compositionally biased region" description="Polar residues" evidence="5">
    <location>
        <begin position="218"/>
        <end position="241"/>
    </location>
</feature>
<feature type="region of interest" description="Disordered" evidence="5">
    <location>
        <begin position="117"/>
        <end position="241"/>
    </location>
</feature>
<gene>
    <name evidence="7" type="ORF">LTR78_005988</name>
</gene>
<keyword evidence="1" id="KW-0479">Metal-binding</keyword>
<feature type="compositionally biased region" description="Polar residues" evidence="5">
    <location>
        <begin position="157"/>
        <end position="170"/>
    </location>
</feature>
<feature type="compositionally biased region" description="Pro residues" evidence="5">
    <location>
        <begin position="658"/>
        <end position="670"/>
    </location>
</feature>
<dbReference type="Gene3D" id="3.30.40.10">
    <property type="entry name" value="Zinc/RING finger domain, C3HC4 (zinc finger)"/>
    <property type="match status" value="1"/>
</dbReference>
<proteinExistence type="predicted"/>
<feature type="region of interest" description="Disordered" evidence="5">
    <location>
        <begin position="646"/>
        <end position="670"/>
    </location>
</feature>
<evidence type="ECO:0000256" key="3">
    <source>
        <dbReference type="ARBA" id="ARBA00022833"/>
    </source>
</evidence>
<sequence>MSAPGPSPKRRRTDMAPATNESIAQANAMMRAMTGNKQNRWMMGESVLTGGQPWAGREGQSPLGGGRGGGSGAVAGSGGPGTGGQQTPNAVGQDAEAAGSMAAPAVGSTLVEYESPYDTSTSAQAASTTVQSGRKSLDSRPRTPAGEQGLPSPAPSEENNVNSPLISNVSVGVPAQTQPQPRRGPGRPRKDGIQTPAATISPTAAQARPMWAAPARRVTSSSAALQGRSPSVQVQANSPRRSLSIQIQANAPSRLQRQHSSTLMHTIPSNASPRMLPTQYSQQSPQLPVFIPPGQSTSFVPNPAAVPTQTFAQYFDVNVLCQAIATQIQRLHNLDPSGANTRNDVARLTLSRDAVVQNDSFYLVLSQLFCLNSKPGGQKELPQSIRGVGRESWRRLGSLLCDNNSLVPPSINWFAEFPVPVMDVYSTQLEGFRAAYETQVAHVCTFLSELPKEWDKLVNASIERLAPPLVQDMACSLSLYSPILQTTAFRAIARTFWSQTKPAHQESGIETLVSLHQQDQARYYRGLFWSPENKKAAYVAMYRVYIGWKTHDDMYRNSAAASGAGMPHYHIPNDVLQIFGMQPPFVATNPNPNPAPPAPAHHRQPSGSGNAPSPFFFSPQQQQFLMEQNVTALQNQQACLINAAGGGRTRQSQSRPTPVLPLQPPAPPLQHDPRCILPRINDCPRAQPTHPDSTKSALHQAHLSSPILSAADVDDVKPKLYRYVEDCALGPEHLDKDMPMQAFTFNLRDDCMDRLPSVISGGSNKQRPTQSLLESSKQYRLRCCQIDMKTGFPTLSSWTEADNLWPENVMFDLNGTPLETRRKLQHGRYLPIDVTHLVQPGTNTLTVVNIRLTIDTSDFNYAVGIEVVGVTSHESLVSNVKMLSAGESLKAIKLSLSAPPDTADDDDLTISSSTLTLKLFDPISGSQIFARPVRGENCKHRDPFDLEIFLSQTQTPKNAAPGSPSTVDTWRCPICRKGVRPQTLIEDGFLVEVRGVLEKEGRLNTRAIVVEADGRWRFKAEEKTGVRSRSLEREEGVGVGGVERAKQKKSAEMVVIELD</sequence>
<protein>
    <recommendedName>
        <fullName evidence="6">SP-RING-type domain-containing protein</fullName>
    </recommendedName>
</protein>
<comment type="caution">
    <text evidence="7">The sequence shown here is derived from an EMBL/GenBank/DDBJ whole genome shotgun (WGS) entry which is preliminary data.</text>
</comment>
<keyword evidence="3" id="KW-0862">Zinc</keyword>
<keyword evidence="2 4" id="KW-0863">Zinc-finger</keyword>
<evidence type="ECO:0000256" key="2">
    <source>
        <dbReference type="ARBA" id="ARBA00022771"/>
    </source>
</evidence>
<dbReference type="InterPro" id="IPR013083">
    <property type="entry name" value="Znf_RING/FYVE/PHD"/>
</dbReference>
<dbReference type="GO" id="GO:0000785">
    <property type="term" value="C:chromatin"/>
    <property type="evidence" value="ECO:0007669"/>
    <property type="project" value="TreeGrafter"/>
</dbReference>
<dbReference type="Proteomes" id="UP001274830">
    <property type="component" value="Unassembled WGS sequence"/>
</dbReference>
<dbReference type="AlphaFoldDB" id="A0AAE1C0T3"/>
<dbReference type="EMBL" id="JAUTXT010000021">
    <property type="protein sequence ID" value="KAK3674141.1"/>
    <property type="molecule type" value="Genomic_DNA"/>
</dbReference>
<accession>A0AAE1C0T3</accession>
<evidence type="ECO:0000256" key="4">
    <source>
        <dbReference type="PROSITE-ProRule" id="PRU00452"/>
    </source>
</evidence>
<feature type="compositionally biased region" description="Gly residues" evidence="5">
    <location>
        <begin position="62"/>
        <end position="84"/>
    </location>
</feature>
<dbReference type="PANTHER" id="PTHR10782:SF4">
    <property type="entry name" value="TONALLI, ISOFORM E"/>
    <property type="match status" value="1"/>
</dbReference>
<feature type="domain" description="SP-RING-type" evidence="6">
    <location>
        <begin position="904"/>
        <end position="999"/>
    </location>
</feature>
<evidence type="ECO:0000256" key="1">
    <source>
        <dbReference type="ARBA" id="ARBA00022723"/>
    </source>
</evidence>
<dbReference type="PANTHER" id="PTHR10782">
    <property type="entry name" value="ZINC FINGER MIZ DOMAIN-CONTAINING PROTEIN"/>
    <property type="match status" value="1"/>
</dbReference>
<keyword evidence="8" id="KW-1185">Reference proteome</keyword>
<evidence type="ECO:0000313" key="7">
    <source>
        <dbReference type="EMBL" id="KAK3674141.1"/>
    </source>
</evidence>
<evidence type="ECO:0000259" key="6">
    <source>
        <dbReference type="PROSITE" id="PS51044"/>
    </source>
</evidence>
<dbReference type="GO" id="GO:0008270">
    <property type="term" value="F:zinc ion binding"/>
    <property type="evidence" value="ECO:0007669"/>
    <property type="project" value="UniProtKB-KW"/>
</dbReference>
<feature type="region of interest" description="Disordered" evidence="5">
    <location>
        <begin position="1"/>
        <end position="98"/>
    </location>
</feature>
<name>A0AAE1C0T3_9PEZI</name>
<dbReference type="GO" id="GO:0061665">
    <property type="term" value="F:SUMO ligase activity"/>
    <property type="evidence" value="ECO:0007669"/>
    <property type="project" value="TreeGrafter"/>
</dbReference>
<feature type="compositionally biased region" description="Low complexity" evidence="5">
    <location>
        <begin position="119"/>
        <end position="132"/>
    </location>
</feature>
<dbReference type="InterPro" id="IPR004181">
    <property type="entry name" value="Znf_MIZ"/>
</dbReference>
<reference evidence="7" key="1">
    <citation type="submission" date="2023-07" db="EMBL/GenBank/DDBJ databases">
        <title>Black Yeasts Isolated from many extreme environments.</title>
        <authorList>
            <person name="Coleine C."/>
            <person name="Stajich J.E."/>
            <person name="Selbmann L."/>
        </authorList>
    </citation>
    <scope>NUCLEOTIDE SEQUENCE</scope>
    <source>
        <strain evidence="7">CCFEE 5485</strain>
    </source>
</reference>